<sequence>MCCVPFLFWVCPPPHLFSLSLPTPSLRSCGARTSCVAERSHASRRGGCGLPSPLPAQPTSPPDTRTGDTCICAFSFTPDEVSQTMTDRCYRTLGLDRGAAEADIKRAYRRKALLFHPDRNPNGAEAFKALQGDYEEALTDARRRGARGGGVPPFSSMASPSWDPAAPAAGAAYRFARAAGTACPPFFPEPSPAPLFTDEELFADSIPGGWRDVCARRGASARGGDKAGGRNNAAGRTEEINGSNSCCSQEAAAADARWRRAHGARVPVSAYTFSGPVPPPPPLPSQPSPHLSSSSFTSFCTHTRARASVAGTGSRLSTQAQRNRFVSRECMWKSSSAEALSLDAKQEAGGAGKVGRSRGCDGYTGQNREPVCGSDTGESAEDRVYREAVLLQRRMPALSGKSRGAAAERTRTHSQSDRAFSTEGVPVGSNATFPATRGVYHQRSDLHTSSTTTTTTTSSSTKGERLEAALSQREALCRQCRDTETTLQHEVDDDHAPAFSDDGDASAHPDKGDGAGSTNAALGPSAAGPLAASGRDTSRAGDPFPVKQSACPESNSDDRLRGDLPHRDRIPDECPLLQSENPRGRYTPNPAEVAEMSDMEVYLLASVAEDINQKTQTVMTARLSKEPYSCSASTPRAHQHVYFTCTHPSACEDCYASGVSKCPLCGASGVDRSSPPPSATTTSSSIEKGGTTGASGACTGTRASLASSSAPSPETMYEPVRVHSVLTCGDADA</sequence>
<reference evidence="3 4" key="2">
    <citation type="journal article" date="2011" name="Genome Res.">
        <title>Chromosome and gene copy number variation allow major structural change between species and strains of Leishmania.</title>
        <authorList>
            <person name="Rogers M.B."/>
            <person name="Hilley J.D."/>
            <person name="Dickens N.J."/>
            <person name="Wilkes J."/>
            <person name="Bates P.A."/>
            <person name="Depledge D.P."/>
            <person name="Harris D."/>
            <person name="Her Y."/>
            <person name="Herzyk P."/>
            <person name="Imamura H."/>
            <person name="Otto T.D."/>
            <person name="Sanders M."/>
            <person name="Seeger K."/>
            <person name="Dujardin J.C."/>
            <person name="Berriman M."/>
            <person name="Smith D.F."/>
            <person name="Hertz-Fowler C."/>
            <person name="Mottram J.C."/>
        </authorList>
    </citation>
    <scope>NUCLEOTIDE SEQUENCE [LARGE SCALE GENOMIC DNA]</scope>
    <source>
        <strain evidence="4">MHOM/IL/81/Friedlin</strain>
    </source>
</reference>
<dbReference type="AlphaFoldDB" id="Q4QGH8"/>
<dbReference type="KEGG" id="lma:LMJF_12_1110"/>
<feature type="region of interest" description="Disordered" evidence="1">
    <location>
        <begin position="488"/>
        <end position="587"/>
    </location>
</feature>
<dbReference type="InterPro" id="IPR001623">
    <property type="entry name" value="DnaJ_domain"/>
</dbReference>
<dbReference type="VEuPathDB" id="TriTrypDB:LMJLV39_120013100"/>
<feature type="region of interest" description="Disordered" evidence="1">
    <location>
        <begin position="43"/>
        <end position="64"/>
    </location>
</feature>
<evidence type="ECO:0000259" key="2">
    <source>
        <dbReference type="PROSITE" id="PS50076"/>
    </source>
</evidence>
<dbReference type="InParanoid" id="Q4QGH8"/>
<dbReference type="Gene3D" id="1.10.287.110">
    <property type="entry name" value="DnaJ domain"/>
    <property type="match status" value="1"/>
</dbReference>
<dbReference type="Proteomes" id="UP000000542">
    <property type="component" value="Chromosome 12"/>
</dbReference>
<evidence type="ECO:0000256" key="1">
    <source>
        <dbReference type="SAM" id="MobiDB-lite"/>
    </source>
</evidence>
<dbReference type="GO" id="GO:0030544">
    <property type="term" value="F:Hsp70 protein binding"/>
    <property type="evidence" value="ECO:0000318"/>
    <property type="project" value="GO_Central"/>
</dbReference>
<feature type="compositionally biased region" description="Pro residues" evidence="1">
    <location>
        <begin position="276"/>
        <end position="287"/>
    </location>
</feature>
<evidence type="ECO:0000313" key="4">
    <source>
        <dbReference type="Proteomes" id="UP000000542"/>
    </source>
</evidence>
<protein>
    <recommendedName>
        <fullName evidence="2">J domain-containing protein</fullName>
    </recommendedName>
</protein>
<dbReference type="SMART" id="SM00271">
    <property type="entry name" value="DnaJ"/>
    <property type="match status" value="1"/>
</dbReference>
<feature type="region of interest" description="Disordered" evidence="1">
    <location>
        <begin position="273"/>
        <end position="296"/>
    </location>
</feature>
<dbReference type="OMA" id="YFTCTHP"/>
<gene>
    <name evidence="3" type="ORF">LMJF_12_1110</name>
</gene>
<name>Q4QGH8_LEIMA</name>
<dbReference type="CDD" id="cd06257">
    <property type="entry name" value="DnaJ"/>
    <property type="match status" value="1"/>
</dbReference>
<feature type="compositionally biased region" description="Basic and acidic residues" evidence="1">
    <location>
        <begin position="556"/>
        <end position="572"/>
    </location>
</feature>
<dbReference type="GeneID" id="5650005"/>
<dbReference type="PRINTS" id="PR00625">
    <property type="entry name" value="JDOMAIN"/>
</dbReference>
<feature type="compositionally biased region" description="Low complexity" evidence="1">
    <location>
        <begin position="448"/>
        <end position="461"/>
    </location>
</feature>
<accession>Q4QGH8</accession>
<reference evidence="3 4" key="1">
    <citation type="journal article" date="2005" name="Science">
        <title>The genome of the kinetoplastid parasite, Leishmania major.</title>
        <authorList>
            <person name="Ivens A.C."/>
            <person name="Peacock C.S."/>
            <person name="Worthey E.A."/>
            <person name="Murphy L."/>
            <person name="Aggarwal G."/>
            <person name="Berriman M."/>
            <person name="Sisk E."/>
            <person name="Rajandream M.A."/>
            <person name="Adlem E."/>
            <person name="Aert R."/>
            <person name="Anupama A."/>
            <person name="Apostolou Z."/>
            <person name="Attipoe P."/>
            <person name="Bason N."/>
            <person name="Bauser C."/>
            <person name="Beck A."/>
            <person name="Beverley S.M."/>
            <person name="Bianchettin G."/>
            <person name="Borzym K."/>
            <person name="Bothe G."/>
            <person name="Bruschi C.V."/>
            <person name="Collins M."/>
            <person name="Cadag E."/>
            <person name="Ciarloni L."/>
            <person name="Clayton C."/>
            <person name="Coulson R.M."/>
            <person name="Cronin A."/>
            <person name="Cruz A.K."/>
            <person name="Davies R.M."/>
            <person name="De Gaudenzi J."/>
            <person name="Dobson D.E."/>
            <person name="Duesterhoeft A."/>
            <person name="Fazelina G."/>
            <person name="Fosker N."/>
            <person name="Frasch A.C."/>
            <person name="Fraser A."/>
            <person name="Fuchs M."/>
            <person name="Gabel C."/>
            <person name="Goble A."/>
            <person name="Goffeau A."/>
            <person name="Harris D."/>
            <person name="Hertz-Fowler C."/>
            <person name="Hilbert H."/>
            <person name="Horn D."/>
            <person name="Huang Y."/>
            <person name="Klages S."/>
            <person name="Knights A."/>
            <person name="Kube M."/>
            <person name="Larke N."/>
            <person name="Litvin L."/>
            <person name="Lord A."/>
            <person name="Louie T."/>
            <person name="Marra M."/>
            <person name="Masuy D."/>
            <person name="Matthews K."/>
            <person name="Michaeli S."/>
            <person name="Mottram J.C."/>
            <person name="Muller-Auer S."/>
            <person name="Munden H."/>
            <person name="Nelson S."/>
            <person name="Norbertczak H."/>
            <person name="Oliver K."/>
            <person name="O'neil S."/>
            <person name="Pentony M."/>
            <person name="Pohl T.M."/>
            <person name="Price C."/>
            <person name="Purnelle B."/>
            <person name="Quail M.A."/>
            <person name="Rabbinowitsch E."/>
            <person name="Reinhardt R."/>
            <person name="Rieger M."/>
            <person name="Rinta J."/>
            <person name="Robben J."/>
            <person name="Robertson L."/>
            <person name="Ruiz J.C."/>
            <person name="Rutter S."/>
            <person name="Saunders D."/>
            <person name="Schafer M."/>
            <person name="Schein J."/>
            <person name="Schwartz D.C."/>
            <person name="Seeger K."/>
            <person name="Seyler A."/>
            <person name="Sharp S."/>
            <person name="Shin H."/>
            <person name="Sivam D."/>
            <person name="Squares R."/>
            <person name="Squares S."/>
            <person name="Tosato V."/>
            <person name="Vogt C."/>
            <person name="Volckaert G."/>
            <person name="Wambutt R."/>
            <person name="Warren T."/>
            <person name="Wedler H."/>
            <person name="Woodward J."/>
            <person name="Zhou S."/>
            <person name="Zimmermann W."/>
            <person name="Smith D.F."/>
            <person name="Blackwell J.M."/>
            <person name="Stuart K.D."/>
            <person name="Barrell B."/>
            <person name="Myler P.J."/>
        </authorList>
    </citation>
    <scope>NUCLEOTIDE SEQUENCE [LARGE SCALE GENOMIC DNA]</scope>
    <source>
        <strain evidence="4">MHOM/IL/81/Friedlin</strain>
    </source>
</reference>
<feature type="region of interest" description="Disordered" evidence="1">
    <location>
        <begin position="397"/>
        <end position="470"/>
    </location>
</feature>
<dbReference type="HOGENOM" id="CLU_378341_0_0_1"/>
<dbReference type="eggNOG" id="KOG0712">
    <property type="taxonomic scope" value="Eukaryota"/>
</dbReference>
<dbReference type="EMBL" id="FR796408">
    <property type="protein sequence ID" value="CAJ02988.1"/>
    <property type="molecule type" value="Genomic_DNA"/>
</dbReference>
<proteinExistence type="predicted"/>
<dbReference type="InterPro" id="IPR051100">
    <property type="entry name" value="DnaJ_subfamily_B/C"/>
</dbReference>
<dbReference type="PANTHER" id="PTHR43908:SF3">
    <property type="entry name" value="AT29763P-RELATED"/>
    <property type="match status" value="1"/>
</dbReference>
<dbReference type="VEuPathDB" id="TriTrypDB:LMJFC_120018000"/>
<dbReference type="Pfam" id="PF00226">
    <property type="entry name" value="DnaJ"/>
    <property type="match status" value="1"/>
</dbReference>
<dbReference type="InterPro" id="IPR036869">
    <property type="entry name" value="J_dom_sf"/>
</dbReference>
<dbReference type="PROSITE" id="PS50076">
    <property type="entry name" value="DNAJ_2"/>
    <property type="match status" value="1"/>
</dbReference>
<evidence type="ECO:0000313" key="3">
    <source>
        <dbReference type="EMBL" id="CAJ02988.1"/>
    </source>
</evidence>
<dbReference type="PANTHER" id="PTHR43908">
    <property type="entry name" value="AT29763P-RELATED"/>
    <property type="match status" value="1"/>
</dbReference>
<feature type="domain" description="J" evidence="2">
    <location>
        <begin position="88"/>
        <end position="143"/>
    </location>
</feature>
<dbReference type="GO" id="GO:0071218">
    <property type="term" value="P:cellular response to misfolded protein"/>
    <property type="evidence" value="ECO:0000318"/>
    <property type="project" value="GO_Central"/>
</dbReference>
<feature type="compositionally biased region" description="Low complexity" evidence="1">
    <location>
        <begin position="520"/>
        <end position="533"/>
    </location>
</feature>
<keyword evidence="4" id="KW-1185">Reference proteome</keyword>
<feature type="compositionally biased region" description="Pro residues" evidence="1">
    <location>
        <begin position="52"/>
        <end position="61"/>
    </location>
</feature>
<feature type="region of interest" description="Disordered" evidence="1">
    <location>
        <begin position="669"/>
        <end position="718"/>
    </location>
</feature>
<dbReference type="GO" id="GO:0005737">
    <property type="term" value="C:cytoplasm"/>
    <property type="evidence" value="ECO:0000266"/>
    <property type="project" value="GeneDB"/>
</dbReference>
<dbReference type="GO" id="GO:0005789">
    <property type="term" value="C:endoplasmic reticulum membrane"/>
    <property type="evidence" value="ECO:0000318"/>
    <property type="project" value="GO_Central"/>
</dbReference>
<feature type="compositionally biased region" description="Basic and acidic residues" evidence="1">
    <location>
        <begin position="406"/>
        <end position="416"/>
    </location>
</feature>
<dbReference type="VEuPathDB" id="TriTrypDB:LMJSD75_120013800"/>
<organism evidence="3 4">
    <name type="scientific">Leishmania major</name>
    <dbReference type="NCBI Taxonomy" id="5664"/>
    <lineage>
        <taxon>Eukaryota</taxon>
        <taxon>Discoba</taxon>
        <taxon>Euglenozoa</taxon>
        <taxon>Kinetoplastea</taxon>
        <taxon>Metakinetoplastina</taxon>
        <taxon>Trypanosomatida</taxon>
        <taxon>Trypanosomatidae</taxon>
        <taxon>Leishmaniinae</taxon>
        <taxon>Leishmania</taxon>
    </lineage>
</organism>
<dbReference type="SUPFAM" id="SSF46565">
    <property type="entry name" value="Chaperone J-domain"/>
    <property type="match status" value="1"/>
</dbReference>
<feature type="compositionally biased region" description="Low complexity" evidence="1">
    <location>
        <begin position="694"/>
        <end position="713"/>
    </location>
</feature>
<dbReference type="STRING" id="5664.Q4QGH8"/>
<dbReference type="RefSeq" id="XP_001681720.1">
    <property type="nucleotide sequence ID" value="XM_001681668.1"/>
</dbReference>
<feature type="region of interest" description="Disordered" evidence="1">
    <location>
        <begin position="218"/>
        <end position="245"/>
    </location>
</feature>
<dbReference type="VEuPathDB" id="TriTrypDB:LmjF.12.1110"/>